<dbReference type="Proteomes" id="UP000178583">
    <property type="component" value="Unassembled WGS sequence"/>
</dbReference>
<keyword evidence="3 5" id="KW-0687">Ribonucleoprotein</keyword>
<accession>A0A1F5ECT8</accession>
<dbReference type="Pfam" id="PF00453">
    <property type="entry name" value="Ribosomal_L20"/>
    <property type="match status" value="1"/>
</dbReference>
<evidence type="ECO:0000256" key="4">
    <source>
        <dbReference type="ARBA" id="ARBA00035172"/>
    </source>
</evidence>
<dbReference type="GO" id="GO:0019843">
    <property type="term" value="F:rRNA binding"/>
    <property type="evidence" value="ECO:0007669"/>
    <property type="project" value="UniProtKB-UniRule"/>
</dbReference>
<dbReference type="PANTHER" id="PTHR10986">
    <property type="entry name" value="39S RIBOSOMAL PROTEIN L20"/>
    <property type="match status" value="1"/>
</dbReference>
<protein>
    <recommendedName>
        <fullName evidence="4 5">Large ribosomal subunit protein bL20</fullName>
    </recommendedName>
</protein>
<keyword evidence="2 5" id="KW-0689">Ribosomal protein</keyword>
<dbReference type="HAMAP" id="MF_00382">
    <property type="entry name" value="Ribosomal_bL20"/>
    <property type="match status" value="1"/>
</dbReference>
<dbReference type="GO" id="GO:0000027">
    <property type="term" value="P:ribosomal large subunit assembly"/>
    <property type="evidence" value="ECO:0007669"/>
    <property type="project" value="UniProtKB-UniRule"/>
</dbReference>
<dbReference type="GO" id="GO:0003735">
    <property type="term" value="F:structural constituent of ribosome"/>
    <property type="evidence" value="ECO:0007669"/>
    <property type="project" value="InterPro"/>
</dbReference>
<dbReference type="InterPro" id="IPR035566">
    <property type="entry name" value="Ribosomal_protein_bL20_C"/>
</dbReference>
<evidence type="ECO:0000256" key="2">
    <source>
        <dbReference type="ARBA" id="ARBA00022980"/>
    </source>
</evidence>
<proteinExistence type="inferred from homology"/>
<evidence type="ECO:0000256" key="3">
    <source>
        <dbReference type="ARBA" id="ARBA00023274"/>
    </source>
</evidence>
<evidence type="ECO:0000313" key="8">
    <source>
        <dbReference type="Proteomes" id="UP000178583"/>
    </source>
</evidence>
<dbReference type="STRING" id="1797472.A2215_02555"/>
<dbReference type="Gene3D" id="1.10.1900.20">
    <property type="entry name" value="Ribosomal protein L20"/>
    <property type="match status" value="1"/>
</dbReference>
<evidence type="ECO:0000256" key="1">
    <source>
        <dbReference type="ARBA" id="ARBA00007698"/>
    </source>
</evidence>
<evidence type="ECO:0000313" key="7">
    <source>
        <dbReference type="EMBL" id="OGD65185.1"/>
    </source>
</evidence>
<dbReference type="GO" id="GO:1990904">
    <property type="term" value="C:ribonucleoprotein complex"/>
    <property type="evidence" value="ECO:0007669"/>
    <property type="project" value="UniProtKB-KW"/>
</dbReference>
<comment type="caution">
    <text evidence="7">The sequence shown here is derived from an EMBL/GenBank/DDBJ whole genome shotgun (WGS) entry which is preliminary data.</text>
</comment>
<dbReference type="InterPro" id="IPR005813">
    <property type="entry name" value="Ribosomal_bL20"/>
</dbReference>
<dbReference type="SUPFAM" id="SSF74731">
    <property type="entry name" value="Ribosomal protein L20"/>
    <property type="match status" value="1"/>
</dbReference>
<organism evidence="7 8">
    <name type="scientific">Candidatus Berkelbacteria bacterium RIFOXYA2_FULL_43_10</name>
    <dbReference type="NCBI Taxonomy" id="1797472"/>
    <lineage>
        <taxon>Bacteria</taxon>
        <taxon>Candidatus Berkelbacteria</taxon>
    </lineage>
</organism>
<comment type="function">
    <text evidence="5 6">Binds directly to 23S ribosomal RNA and is necessary for the in vitro assembly process of the 50S ribosomal subunit. It is not involved in the protein synthesizing functions of that subunit.</text>
</comment>
<dbReference type="CDD" id="cd07026">
    <property type="entry name" value="Ribosomal_L20"/>
    <property type="match status" value="1"/>
</dbReference>
<dbReference type="Gene3D" id="6.10.160.10">
    <property type="match status" value="1"/>
</dbReference>
<dbReference type="FunFam" id="1.10.1900.20:FF:000001">
    <property type="entry name" value="50S ribosomal protein L20"/>
    <property type="match status" value="1"/>
</dbReference>
<evidence type="ECO:0000256" key="5">
    <source>
        <dbReference type="HAMAP-Rule" id="MF_00382"/>
    </source>
</evidence>
<keyword evidence="5 6" id="KW-0699">rRNA-binding</keyword>
<reference evidence="7 8" key="1">
    <citation type="journal article" date="2016" name="Nat. Commun.">
        <title>Thousands of microbial genomes shed light on interconnected biogeochemical processes in an aquifer system.</title>
        <authorList>
            <person name="Anantharaman K."/>
            <person name="Brown C.T."/>
            <person name="Hug L.A."/>
            <person name="Sharon I."/>
            <person name="Castelle C.J."/>
            <person name="Probst A.J."/>
            <person name="Thomas B.C."/>
            <person name="Singh A."/>
            <person name="Wilkins M.J."/>
            <person name="Karaoz U."/>
            <person name="Brodie E.L."/>
            <person name="Williams K.H."/>
            <person name="Hubbard S.S."/>
            <person name="Banfield J.F."/>
        </authorList>
    </citation>
    <scope>NUCLEOTIDE SEQUENCE [LARGE SCALE GENOMIC DNA]</scope>
</reference>
<comment type="similarity">
    <text evidence="1 5 6">Belongs to the bacterial ribosomal protein bL20 family.</text>
</comment>
<sequence>MRVKRGTTRRAKHKKIIKLAKGYIGRRKSVFKLAKQAVYKAGQHAYRDRKNKKRTMRSLWIINLNAVAHEAGMSYSTMIKKLKDSKIEINRKILADIAENNPSVMNEIINKIK</sequence>
<gene>
    <name evidence="5" type="primary">rplT</name>
    <name evidence="7" type="ORF">A2215_02555</name>
</gene>
<dbReference type="EMBL" id="MEZY01000015">
    <property type="protein sequence ID" value="OGD65185.1"/>
    <property type="molecule type" value="Genomic_DNA"/>
</dbReference>
<dbReference type="AlphaFoldDB" id="A0A1F5ECT8"/>
<dbReference type="GO" id="GO:0006412">
    <property type="term" value="P:translation"/>
    <property type="evidence" value="ECO:0007669"/>
    <property type="project" value="InterPro"/>
</dbReference>
<keyword evidence="5 6" id="KW-0694">RNA-binding</keyword>
<dbReference type="NCBIfam" id="TIGR01032">
    <property type="entry name" value="rplT_bact"/>
    <property type="match status" value="1"/>
</dbReference>
<dbReference type="GO" id="GO:0005840">
    <property type="term" value="C:ribosome"/>
    <property type="evidence" value="ECO:0007669"/>
    <property type="project" value="UniProtKB-KW"/>
</dbReference>
<name>A0A1F5ECT8_9BACT</name>
<evidence type="ECO:0000256" key="6">
    <source>
        <dbReference type="RuleBase" id="RU000560"/>
    </source>
</evidence>
<dbReference type="PRINTS" id="PR00062">
    <property type="entry name" value="RIBOSOMALL20"/>
</dbReference>